<evidence type="ECO:0000256" key="4">
    <source>
        <dbReference type="PROSITE-ProRule" id="PRU00175"/>
    </source>
</evidence>
<evidence type="ECO:0000256" key="5">
    <source>
        <dbReference type="SAM" id="MobiDB-lite"/>
    </source>
</evidence>
<evidence type="ECO:0000313" key="10">
    <source>
        <dbReference type="Proteomes" id="UP001160483"/>
    </source>
</evidence>
<evidence type="ECO:0000313" key="7">
    <source>
        <dbReference type="EMBL" id="CAH0481317.1"/>
    </source>
</evidence>
<dbReference type="PROSITE" id="PS50089">
    <property type="entry name" value="ZF_RING_2"/>
    <property type="match status" value="1"/>
</dbReference>
<dbReference type="Proteomes" id="UP001158986">
    <property type="component" value="Unassembled WGS sequence"/>
</dbReference>
<reference evidence="7 9" key="1">
    <citation type="submission" date="2021-11" db="EMBL/GenBank/DDBJ databases">
        <authorList>
            <person name="Islam A."/>
            <person name="Islam S."/>
            <person name="Flora M.S."/>
            <person name="Rahman M."/>
            <person name="Ziaur R.M."/>
            <person name="Epstein J.H."/>
            <person name="Hassan M."/>
            <person name="Klassen M."/>
            <person name="Woodard K."/>
            <person name="Webb A."/>
            <person name="Webby R.J."/>
            <person name="El Zowalaty M.E."/>
        </authorList>
    </citation>
    <scope>NUCLEOTIDE SEQUENCE</scope>
    <source>
        <strain evidence="8">Pbs1</strain>
        <strain evidence="7">Pbs3</strain>
    </source>
</reference>
<feature type="domain" description="RING-type" evidence="6">
    <location>
        <begin position="133"/>
        <end position="171"/>
    </location>
</feature>
<dbReference type="Pfam" id="PF13923">
    <property type="entry name" value="zf-C3HC4_2"/>
    <property type="match status" value="1"/>
</dbReference>
<feature type="compositionally biased region" description="Acidic residues" evidence="5">
    <location>
        <begin position="45"/>
        <end position="57"/>
    </location>
</feature>
<evidence type="ECO:0000256" key="3">
    <source>
        <dbReference type="ARBA" id="ARBA00022833"/>
    </source>
</evidence>
<keyword evidence="1" id="KW-0479">Metal-binding</keyword>
<organism evidence="7 10">
    <name type="scientific">Peronospora belbahrii</name>
    <dbReference type="NCBI Taxonomy" id="622444"/>
    <lineage>
        <taxon>Eukaryota</taxon>
        <taxon>Sar</taxon>
        <taxon>Stramenopiles</taxon>
        <taxon>Oomycota</taxon>
        <taxon>Peronosporomycetes</taxon>
        <taxon>Peronosporales</taxon>
        <taxon>Peronosporaceae</taxon>
        <taxon>Peronospora</taxon>
    </lineage>
</organism>
<dbReference type="PANTHER" id="PTHR47094:SF1">
    <property type="entry name" value="RING-TYPE E3 UBIQUITIN TRANSFERASE"/>
    <property type="match status" value="1"/>
</dbReference>
<dbReference type="InterPro" id="IPR001841">
    <property type="entry name" value="Znf_RING"/>
</dbReference>
<dbReference type="GO" id="GO:0006511">
    <property type="term" value="P:ubiquitin-dependent protein catabolic process"/>
    <property type="evidence" value="ECO:0007669"/>
    <property type="project" value="TreeGrafter"/>
</dbReference>
<protein>
    <recommendedName>
        <fullName evidence="6">RING-type domain-containing protein</fullName>
    </recommendedName>
</protein>
<dbReference type="Gene3D" id="3.30.40.10">
    <property type="entry name" value="Zinc/RING finger domain, C3HC4 (zinc finger)"/>
    <property type="match status" value="1"/>
</dbReference>
<dbReference type="SMART" id="SM00184">
    <property type="entry name" value="RING"/>
    <property type="match status" value="1"/>
</dbReference>
<dbReference type="GO" id="GO:0140082">
    <property type="term" value="F:SUMO-ubiquitin ligase activity"/>
    <property type="evidence" value="ECO:0007669"/>
    <property type="project" value="TreeGrafter"/>
</dbReference>
<keyword evidence="9" id="KW-1185">Reference proteome</keyword>
<dbReference type="GO" id="GO:0033768">
    <property type="term" value="C:SUMO-targeted ubiquitin ligase complex"/>
    <property type="evidence" value="ECO:0007669"/>
    <property type="project" value="TreeGrafter"/>
</dbReference>
<dbReference type="InterPro" id="IPR013083">
    <property type="entry name" value="Znf_RING/FYVE/PHD"/>
</dbReference>
<dbReference type="InterPro" id="IPR017907">
    <property type="entry name" value="Znf_RING_CS"/>
</dbReference>
<sequence length="184" mass="20729">MMHYQRRNEVLETAEEAAAAAEEEAEAEEVTSPQEEIDLTVSSSSEDEDYEPNAIGDSDDVIEIIEPLQTLVNASQPTSLRRKRRRSGVTASENVVLEPKRQHAMDMMQSVESTDVGMRNSEMLQKFKNELKCTICLDVMDDITSTICGHIFCAGCIRQAIRANGKCPLCQRRLHLKDIHPLFF</sequence>
<dbReference type="PROSITE" id="PS00518">
    <property type="entry name" value="ZF_RING_1"/>
    <property type="match status" value="1"/>
</dbReference>
<dbReference type="Proteomes" id="UP001160483">
    <property type="component" value="Unassembled WGS sequence"/>
</dbReference>
<evidence type="ECO:0000313" key="8">
    <source>
        <dbReference type="EMBL" id="CAH0520135.1"/>
    </source>
</evidence>
<comment type="caution">
    <text evidence="7">The sequence shown here is derived from an EMBL/GenBank/DDBJ whole genome shotgun (WGS) entry which is preliminary data.</text>
</comment>
<proteinExistence type="predicted"/>
<dbReference type="PANTHER" id="PTHR47094">
    <property type="entry name" value="ELFLESS, ISOFORM B"/>
    <property type="match status" value="1"/>
</dbReference>
<dbReference type="GO" id="GO:0032183">
    <property type="term" value="F:SUMO binding"/>
    <property type="evidence" value="ECO:0007669"/>
    <property type="project" value="TreeGrafter"/>
</dbReference>
<gene>
    <name evidence="8" type="ORF">PBS001_LOCUS6636</name>
    <name evidence="7" type="ORF">PBS003_LOCUS7923</name>
</gene>
<dbReference type="EMBL" id="CAKKTJ010000328">
    <property type="protein sequence ID" value="CAH0481317.1"/>
    <property type="molecule type" value="Genomic_DNA"/>
</dbReference>
<dbReference type="GO" id="GO:0008270">
    <property type="term" value="F:zinc ion binding"/>
    <property type="evidence" value="ECO:0007669"/>
    <property type="project" value="UniProtKB-KW"/>
</dbReference>
<keyword evidence="3" id="KW-0862">Zinc</keyword>
<dbReference type="InterPro" id="IPR049627">
    <property type="entry name" value="SLX8"/>
</dbReference>
<keyword evidence="2 4" id="KW-0863">Zinc-finger</keyword>
<dbReference type="EMBL" id="CAKLCB010000330">
    <property type="protein sequence ID" value="CAH0520135.1"/>
    <property type="molecule type" value="Genomic_DNA"/>
</dbReference>
<evidence type="ECO:0000313" key="9">
    <source>
        <dbReference type="Proteomes" id="UP001158986"/>
    </source>
</evidence>
<feature type="region of interest" description="Disordered" evidence="5">
    <location>
        <begin position="1"/>
        <end position="57"/>
    </location>
</feature>
<name>A0AAU9LAR2_9STRA</name>
<accession>A0AAU9LAR2</accession>
<evidence type="ECO:0000256" key="2">
    <source>
        <dbReference type="ARBA" id="ARBA00022771"/>
    </source>
</evidence>
<feature type="compositionally biased region" description="Basic and acidic residues" evidence="5">
    <location>
        <begin position="1"/>
        <end position="10"/>
    </location>
</feature>
<evidence type="ECO:0000259" key="6">
    <source>
        <dbReference type="PROSITE" id="PS50089"/>
    </source>
</evidence>
<evidence type="ECO:0000256" key="1">
    <source>
        <dbReference type="ARBA" id="ARBA00022723"/>
    </source>
</evidence>
<dbReference type="GO" id="GO:0061630">
    <property type="term" value="F:ubiquitin protein ligase activity"/>
    <property type="evidence" value="ECO:0007669"/>
    <property type="project" value="InterPro"/>
</dbReference>
<dbReference type="AlphaFoldDB" id="A0AAU9LAR2"/>
<dbReference type="SUPFAM" id="SSF57850">
    <property type="entry name" value="RING/U-box"/>
    <property type="match status" value="1"/>
</dbReference>